<dbReference type="Proteomes" id="UP000287798">
    <property type="component" value="Unassembled WGS sequence"/>
</dbReference>
<proteinExistence type="predicted"/>
<name>A0A426QDV2_9GAMM</name>
<comment type="caution">
    <text evidence="1">The sequence shown here is derived from an EMBL/GenBank/DDBJ whole genome shotgun (WGS) entry which is preliminary data.</text>
</comment>
<evidence type="ECO:0000313" key="2">
    <source>
        <dbReference type="Proteomes" id="UP000287798"/>
    </source>
</evidence>
<dbReference type="OrthoDB" id="5785228at2"/>
<dbReference type="AlphaFoldDB" id="A0A426QDV2"/>
<evidence type="ECO:0000313" key="1">
    <source>
        <dbReference type="EMBL" id="RRQ19938.1"/>
    </source>
</evidence>
<keyword evidence="2" id="KW-1185">Reference proteome</keyword>
<sequence length="67" mass="7723">MSDKAEAIKKMIEMQKKFMEYEHQNGVDPKDYFAPESGHALDGYRQEYRDLAMSVVDQAHKDVGSKV</sequence>
<dbReference type="RefSeq" id="WP_125182503.1">
    <property type="nucleotide sequence ID" value="NZ_QZMU01000002.1"/>
</dbReference>
<gene>
    <name evidence="1" type="ORF">D6C00_14345</name>
</gene>
<accession>A0A426QDV2</accession>
<protein>
    <submittedName>
        <fullName evidence="1">Uncharacterized protein</fullName>
    </submittedName>
</protein>
<reference evidence="1 2" key="1">
    <citation type="journal article" date="2010" name="Int. J. Syst. Evol. Microbiol.">
        <title>Thiohalobacter thiocyanaticus gen. nov., sp. nov., a moderately halophilic, sulfur-oxidizing gammaproteobacterium from hypersaline lakes, that utilizes thiocyanate.</title>
        <authorList>
            <person name="Sorokin D.Y."/>
            <person name="Kovaleva O.L."/>
            <person name="Tourova T.P."/>
            <person name="Muyzer G."/>
        </authorList>
    </citation>
    <scope>NUCLEOTIDE SEQUENCE [LARGE SCALE GENOMIC DNA]</scope>
    <source>
        <strain evidence="1 2">Hrh1</strain>
    </source>
</reference>
<organism evidence="1 2">
    <name type="scientific">Thiohalobacter thiocyanaticus</name>
    <dbReference type="NCBI Taxonomy" id="585455"/>
    <lineage>
        <taxon>Bacteria</taxon>
        <taxon>Pseudomonadati</taxon>
        <taxon>Pseudomonadota</taxon>
        <taxon>Gammaproteobacteria</taxon>
        <taxon>Thiohalobacterales</taxon>
        <taxon>Thiohalobacteraceae</taxon>
        <taxon>Thiohalobacter</taxon>
    </lineage>
</organism>
<dbReference type="EMBL" id="QZMU01000002">
    <property type="protein sequence ID" value="RRQ19938.1"/>
    <property type="molecule type" value="Genomic_DNA"/>
</dbReference>